<feature type="signal peptide" evidence="1">
    <location>
        <begin position="1"/>
        <end position="26"/>
    </location>
</feature>
<keyword evidence="2" id="KW-1185">Reference proteome</keyword>
<accession>A0A6J2UI35</accession>
<dbReference type="Proteomes" id="UP000504634">
    <property type="component" value="Unplaced"/>
</dbReference>
<organism evidence="2 3">
    <name type="scientific">Drosophila lebanonensis</name>
    <name type="common">Fruit fly</name>
    <name type="synonym">Scaptodrosophila lebanonensis</name>
    <dbReference type="NCBI Taxonomy" id="7225"/>
    <lineage>
        <taxon>Eukaryota</taxon>
        <taxon>Metazoa</taxon>
        <taxon>Ecdysozoa</taxon>
        <taxon>Arthropoda</taxon>
        <taxon>Hexapoda</taxon>
        <taxon>Insecta</taxon>
        <taxon>Pterygota</taxon>
        <taxon>Neoptera</taxon>
        <taxon>Endopterygota</taxon>
        <taxon>Diptera</taxon>
        <taxon>Brachycera</taxon>
        <taxon>Muscomorpha</taxon>
        <taxon>Ephydroidea</taxon>
        <taxon>Drosophilidae</taxon>
        <taxon>Scaptodrosophila</taxon>
    </lineage>
</organism>
<protein>
    <submittedName>
        <fullName evidence="3">Uncharacterized protein LOC115634298 isoform X1</fullName>
    </submittedName>
</protein>
<reference evidence="3" key="1">
    <citation type="submission" date="2025-08" db="UniProtKB">
        <authorList>
            <consortium name="RefSeq"/>
        </authorList>
    </citation>
    <scope>IDENTIFICATION</scope>
    <source>
        <strain evidence="3">11010-0011.00</strain>
        <tissue evidence="3">Whole body</tissue>
    </source>
</reference>
<sequence>MTPSRYNLSFMIQLLLPLLNVQGMESATTTIPSAASKISLKSTLPLLLSHAVANEQPVAVLEIFGNNEKSSHRGYPVAVLKIFNNDVVGNYLNSLRPKAVVGPRSGAVPLTLDMQGMRLQLRPSGSGAGGGSLLH</sequence>
<evidence type="ECO:0000313" key="3">
    <source>
        <dbReference type="RefSeq" id="XP_030387810.1"/>
    </source>
</evidence>
<keyword evidence="1" id="KW-0732">Signal</keyword>
<evidence type="ECO:0000313" key="2">
    <source>
        <dbReference type="Proteomes" id="UP000504634"/>
    </source>
</evidence>
<gene>
    <name evidence="3" type="primary">LOC115634298</name>
</gene>
<dbReference type="RefSeq" id="XP_030387810.1">
    <property type="nucleotide sequence ID" value="XM_030531950.1"/>
</dbReference>
<evidence type="ECO:0000256" key="1">
    <source>
        <dbReference type="SAM" id="SignalP"/>
    </source>
</evidence>
<dbReference type="GeneID" id="115634298"/>
<proteinExistence type="predicted"/>
<dbReference type="AlphaFoldDB" id="A0A6J2UI35"/>
<feature type="chain" id="PRO_5026674255" evidence="1">
    <location>
        <begin position="27"/>
        <end position="135"/>
    </location>
</feature>
<name>A0A6J2UI35_DROLE</name>